<comment type="caution">
    <text evidence="1">The sequence shown here is derived from an EMBL/GenBank/DDBJ whole genome shotgun (WGS) entry which is preliminary data.</text>
</comment>
<reference evidence="1 2" key="1">
    <citation type="journal article" date="2020" name="Nature">
        <title>Six reference-quality genomes reveal evolution of bat adaptations.</title>
        <authorList>
            <person name="Jebb D."/>
            <person name="Huang Z."/>
            <person name="Pippel M."/>
            <person name="Hughes G.M."/>
            <person name="Lavrichenko K."/>
            <person name="Devanna P."/>
            <person name="Winkler S."/>
            <person name="Jermiin L.S."/>
            <person name="Skirmuntt E.C."/>
            <person name="Katzourakis A."/>
            <person name="Burkitt-Gray L."/>
            <person name="Ray D.A."/>
            <person name="Sullivan K.A.M."/>
            <person name="Roscito J.G."/>
            <person name="Kirilenko B.M."/>
            <person name="Davalos L.M."/>
            <person name="Corthals A.P."/>
            <person name="Power M.L."/>
            <person name="Jones G."/>
            <person name="Ransome R.D."/>
            <person name="Dechmann D.K.N."/>
            <person name="Locatelli A.G."/>
            <person name="Puechmaille S.J."/>
            <person name="Fedrigo O."/>
            <person name="Jarvis E.D."/>
            <person name="Hiller M."/>
            <person name="Vernes S.C."/>
            <person name="Myers E.W."/>
            <person name="Teeling E.C."/>
        </authorList>
    </citation>
    <scope>NUCLEOTIDE SEQUENCE [LARGE SCALE GENOMIC DNA]</scope>
    <source>
        <strain evidence="1">Bat1K_MPI-CBG_1</strain>
    </source>
</reference>
<gene>
    <name evidence="1" type="ORF">HJG60_012251</name>
</gene>
<dbReference type="Proteomes" id="UP000664940">
    <property type="component" value="Unassembled WGS sequence"/>
</dbReference>
<dbReference type="EMBL" id="JABVXQ010000009">
    <property type="protein sequence ID" value="KAF6090889.1"/>
    <property type="molecule type" value="Genomic_DNA"/>
</dbReference>
<accession>A0A834DST5</accession>
<name>A0A834DST5_9CHIR</name>
<proteinExistence type="predicted"/>
<evidence type="ECO:0000313" key="2">
    <source>
        <dbReference type="Proteomes" id="UP000664940"/>
    </source>
</evidence>
<sequence>MTSRPMKGSQLRPQTEDIGEQTQAIPTLPCLNSSSTECLSMIKWSLFRDAMLPSGRWLEHILSRLHPFFIRVHLVRHQDFVFRVPFHFAFIHCLLHPPSLVFYTSFHSFLLHCSTFICSADFTVL</sequence>
<dbReference type="AlphaFoldDB" id="A0A834DST5"/>
<protein>
    <submittedName>
        <fullName evidence="1">Uncharacterized protein</fullName>
    </submittedName>
</protein>
<evidence type="ECO:0000313" key="1">
    <source>
        <dbReference type="EMBL" id="KAF6090889.1"/>
    </source>
</evidence>
<organism evidence="1 2">
    <name type="scientific">Phyllostomus discolor</name>
    <name type="common">pale spear-nosed bat</name>
    <dbReference type="NCBI Taxonomy" id="89673"/>
    <lineage>
        <taxon>Eukaryota</taxon>
        <taxon>Metazoa</taxon>
        <taxon>Chordata</taxon>
        <taxon>Craniata</taxon>
        <taxon>Vertebrata</taxon>
        <taxon>Euteleostomi</taxon>
        <taxon>Mammalia</taxon>
        <taxon>Eutheria</taxon>
        <taxon>Laurasiatheria</taxon>
        <taxon>Chiroptera</taxon>
        <taxon>Yangochiroptera</taxon>
        <taxon>Phyllostomidae</taxon>
        <taxon>Phyllostominae</taxon>
        <taxon>Phyllostomus</taxon>
    </lineage>
</organism>